<name>A0A6A5QV80_AMPQU</name>
<sequence>MSHYTLSIGVYGDGEDPSHRSHWGFLMSKPGQAVGNLLHVQLISLQGLVYQFETRSGHPLQSQTCKGMVLLDYIQPANYNQVVKIISEEPAPRNGKVRIPLL</sequence>
<dbReference type="AlphaFoldDB" id="A0A6A5QV80"/>
<evidence type="ECO:0000313" key="1">
    <source>
        <dbReference type="EMBL" id="KAF1918788.1"/>
    </source>
</evidence>
<reference evidence="1" key="1">
    <citation type="journal article" date="2020" name="Stud. Mycol.">
        <title>101 Dothideomycetes genomes: a test case for predicting lifestyles and emergence of pathogens.</title>
        <authorList>
            <person name="Haridas S."/>
            <person name="Albert R."/>
            <person name="Binder M."/>
            <person name="Bloem J."/>
            <person name="Labutti K."/>
            <person name="Salamov A."/>
            <person name="Andreopoulos B."/>
            <person name="Baker S."/>
            <person name="Barry K."/>
            <person name="Bills G."/>
            <person name="Bluhm B."/>
            <person name="Cannon C."/>
            <person name="Castanera R."/>
            <person name="Culley D."/>
            <person name="Daum C."/>
            <person name="Ezra D."/>
            <person name="Gonzalez J."/>
            <person name="Henrissat B."/>
            <person name="Kuo A."/>
            <person name="Liang C."/>
            <person name="Lipzen A."/>
            <person name="Lutzoni F."/>
            <person name="Magnuson J."/>
            <person name="Mondo S."/>
            <person name="Nolan M."/>
            <person name="Ohm R."/>
            <person name="Pangilinan J."/>
            <person name="Park H.-J."/>
            <person name="Ramirez L."/>
            <person name="Alfaro M."/>
            <person name="Sun H."/>
            <person name="Tritt A."/>
            <person name="Yoshinaga Y."/>
            <person name="Zwiers L.-H."/>
            <person name="Turgeon B."/>
            <person name="Goodwin S."/>
            <person name="Spatafora J."/>
            <person name="Crous P."/>
            <person name="Grigoriev I."/>
        </authorList>
    </citation>
    <scope>NUCLEOTIDE SEQUENCE</scope>
    <source>
        <strain evidence="1">HMLAC05119</strain>
    </source>
</reference>
<dbReference type="OrthoDB" id="5271495at2759"/>
<gene>
    <name evidence="1" type="ORF">BDU57DRAFT_511539</name>
</gene>
<organism evidence="1 2">
    <name type="scientific">Ampelomyces quisqualis</name>
    <name type="common">Powdery mildew agent</name>
    <dbReference type="NCBI Taxonomy" id="50730"/>
    <lineage>
        <taxon>Eukaryota</taxon>
        <taxon>Fungi</taxon>
        <taxon>Dikarya</taxon>
        <taxon>Ascomycota</taxon>
        <taxon>Pezizomycotina</taxon>
        <taxon>Dothideomycetes</taxon>
        <taxon>Pleosporomycetidae</taxon>
        <taxon>Pleosporales</taxon>
        <taxon>Pleosporineae</taxon>
        <taxon>Phaeosphaeriaceae</taxon>
        <taxon>Ampelomyces</taxon>
    </lineage>
</organism>
<dbReference type="InterPro" id="IPR046670">
    <property type="entry name" value="DUF6540"/>
</dbReference>
<accession>A0A6A5QV80</accession>
<dbReference type="Pfam" id="PF20174">
    <property type="entry name" value="DUF6540"/>
    <property type="match status" value="1"/>
</dbReference>
<evidence type="ECO:0000313" key="2">
    <source>
        <dbReference type="Proteomes" id="UP000800096"/>
    </source>
</evidence>
<proteinExistence type="predicted"/>
<keyword evidence="2" id="KW-1185">Reference proteome</keyword>
<protein>
    <submittedName>
        <fullName evidence="1">Uncharacterized protein</fullName>
    </submittedName>
</protein>
<dbReference type="Proteomes" id="UP000800096">
    <property type="component" value="Unassembled WGS sequence"/>
</dbReference>
<dbReference type="EMBL" id="ML979133">
    <property type="protein sequence ID" value="KAF1918788.1"/>
    <property type="molecule type" value="Genomic_DNA"/>
</dbReference>